<dbReference type="EMBL" id="MU004244">
    <property type="protein sequence ID" value="KAF2663709.1"/>
    <property type="molecule type" value="Genomic_DNA"/>
</dbReference>
<feature type="compositionally biased region" description="Polar residues" evidence="1">
    <location>
        <begin position="402"/>
        <end position="411"/>
    </location>
</feature>
<dbReference type="AlphaFoldDB" id="A0A6A6TUF9"/>
<dbReference type="InterPro" id="IPR028115">
    <property type="entry name" value="DUF4484"/>
</dbReference>
<feature type="region of interest" description="Disordered" evidence="1">
    <location>
        <begin position="474"/>
        <end position="499"/>
    </location>
</feature>
<gene>
    <name evidence="3" type="ORF">BT63DRAFT_460830</name>
</gene>
<feature type="domain" description="DUF4484" evidence="2">
    <location>
        <begin position="422"/>
        <end position="535"/>
    </location>
</feature>
<evidence type="ECO:0000313" key="3">
    <source>
        <dbReference type="EMBL" id="KAF2663709.1"/>
    </source>
</evidence>
<feature type="domain" description="DUF4484" evidence="2">
    <location>
        <begin position="547"/>
        <end position="595"/>
    </location>
</feature>
<dbReference type="InterPro" id="IPR053056">
    <property type="entry name" value="Lipid_Metab_Assoc_Protein"/>
</dbReference>
<sequence>MSGPGLESSTHVEAGSSFDVKPPPLVALFLIKFDLKVGYTIAWKRAINDKVPLEGVVEYKSLPSGLHNVQEDLVYFFHEQCAGVSAFAKGSASEAERNAHFVAVGGMLPLKDSRLGRAWLHAGNLTNLAKSLVDDTTNTSSLEEYWEEHKVSEATADEYTSPQLSPFSLAQRKNRTLSTATLGSDDKQTLSAYHPALSLVDYINTFGPLIFPLHRAALLRKRILLVTSAPVRQACEFVYDLSVTTSTPISLASSLILPSESLVRLRPLFSVGIHDIPYLEKLSQPQVPLHSHGNGNGNTSAQDGVYEDQEEPRVQGWIACTTDDIIATKSKLFDIVVEMPSSHNGRKRPIIKTSDGQKQIQATQRDLRRWHMLKRALGSATYPLKGRPTDRIHDNDEEEPLLSQSASTLVQDNDGEDDQDVVEPTTWSALAYSSFYWWASAGQKDGLLMEEENQDKAIFSELVELAEHIIDARRYQDSDDEEDSAPERNISSPSSHDTVAERQDARIEMALIAYFHRITKRFFEVCSDILDDGADDNEGSIIDGVPNISREEMRLMGLDGWSKADMDFVRTFFELWYEREVNVDRLGIDCCGLRVY</sequence>
<name>A0A6A6TUF9_9PEZI</name>
<evidence type="ECO:0000313" key="4">
    <source>
        <dbReference type="Proteomes" id="UP000799302"/>
    </source>
</evidence>
<dbReference type="Proteomes" id="UP000799302">
    <property type="component" value="Unassembled WGS sequence"/>
</dbReference>
<evidence type="ECO:0000259" key="2">
    <source>
        <dbReference type="Pfam" id="PF14831"/>
    </source>
</evidence>
<feature type="region of interest" description="Disordered" evidence="1">
    <location>
        <begin position="384"/>
        <end position="420"/>
    </location>
</feature>
<accession>A0A6A6TUF9</accession>
<evidence type="ECO:0000256" key="1">
    <source>
        <dbReference type="SAM" id="MobiDB-lite"/>
    </source>
</evidence>
<protein>
    <recommendedName>
        <fullName evidence="2">DUF4484 domain-containing protein</fullName>
    </recommendedName>
</protein>
<dbReference type="PANTHER" id="PTHR28153">
    <property type="entry name" value="PROTEIN, PUTATIVE-RELATED"/>
    <property type="match status" value="1"/>
</dbReference>
<keyword evidence="4" id="KW-1185">Reference proteome</keyword>
<dbReference type="Pfam" id="PF09804">
    <property type="entry name" value="DENND11"/>
    <property type="match status" value="1"/>
</dbReference>
<dbReference type="GO" id="GO:0005811">
    <property type="term" value="C:lipid droplet"/>
    <property type="evidence" value="ECO:0007669"/>
    <property type="project" value="TreeGrafter"/>
</dbReference>
<dbReference type="Pfam" id="PF14831">
    <property type="entry name" value="DUF4484"/>
    <property type="match status" value="2"/>
</dbReference>
<dbReference type="OrthoDB" id="2152680at2759"/>
<dbReference type="PANTHER" id="PTHR28153:SF1">
    <property type="entry name" value="DUF4484 DOMAIN-CONTAINING PROTEIN"/>
    <property type="match status" value="1"/>
</dbReference>
<dbReference type="InterPro" id="IPR018626">
    <property type="entry name" value="LCHN/Anr2"/>
</dbReference>
<reference evidence="3" key="1">
    <citation type="journal article" date="2020" name="Stud. Mycol.">
        <title>101 Dothideomycetes genomes: a test case for predicting lifestyles and emergence of pathogens.</title>
        <authorList>
            <person name="Haridas S."/>
            <person name="Albert R."/>
            <person name="Binder M."/>
            <person name="Bloem J."/>
            <person name="Labutti K."/>
            <person name="Salamov A."/>
            <person name="Andreopoulos B."/>
            <person name="Baker S."/>
            <person name="Barry K."/>
            <person name="Bills G."/>
            <person name="Bluhm B."/>
            <person name="Cannon C."/>
            <person name="Castanera R."/>
            <person name="Culley D."/>
            <person name="Daum C."/>
            <person name="Ezra D."/>
            <person name="Gonzalez J."/>
            <person name="Henrissat B."/>
            <person name="Kuo A."/>
            <person name="Liang C."/>
            <person name="Lipzen A."/>
            <person name="Lutzoni F."/>
            <person name="Magnuson J."/>
            <person name="Mondo S."/>
            <person name="Nolan M."/>
            <person name="Ohm R."/>
            <person name="Pangilinan J."/>
            <person name="Park H.-J."/>
            <person name="Ramirez L."/>
            <person name="Alfaro M."/>
            <person name="Sun H."/>
            <person name="Tritt A."/>
            <person name="Yoshinaga Y."/>
            <person name="Zwiers L.-H."/>
            <person name="Turgeon B."/>
            <person name="Goodwin S."/>
            <person name="Spatafora J."/>
            <person name="Crous P."/>
            <person name="Grigoriev I."/>
        </authorList>
    </citation>
    <scope>NUCLEOTIDE SEQUENCE</scope>
    <source>
        <strain evidence="3">CBS 115976</strain>
    </source>
</reference>
<organism evidence="3 4">
    <name type="scientific">Microthyrium microscopicum</name>
    <dbReference type="NCBI Taxonomy" id="703497"/>
    <lineage>
        <taxon>Eukaryota</taxon>
        <taxon>Fungi</taxon>
        <taxon>Dikarya</taxon>
        <taxon>Ascomycota</taxon>
        <taxon>Pezizomycotina</taxon>
        <taxon>Dothideomycetes</taxon>
        <taxon>Dothideomycetes incertae sedis</taxon>
        <taxon>Microthyriales</taxon>
        <taxon>Microthyriaceae</taxon>
        <taxon>Microthyrium</taxon>
    </lineage>
</organism>
<proteinExistence type="predicted"/>